<evidence type="ECO:0000256" key="1">
    <source>
        <dbReference type="SAM" id="MobiDB-lite"/>
    </source>
</evidence>
<protein>
    <submittedName>
        <fullName evidence="2">Uncharacterized protein</fullName>
    </submittedName>
</protein>
<feature type="compositionally biased region" description="Polar residues" evidence="1">
    <location>
        <begin position="18"/>
        <end position="65"/>
    </location>
</feature>
<name>A0A0H2R7L9_9AGAM</name>
<dbReference type="Proteomes" id="UP000053477">
    <property type="component" value="Unassembled WGS sequence"/>
</dbReference>
<dbReference type="EMBL" id="KQ086116">
    <property type="protein sequence ID" value="KLO07869.1"/>
    <property type="molecule type" value="Genomic_DNA"/>
</dbReference>
<dbReference type="AlphaFoldDB" id="A0A0H2R7L9"/>
<reference evidence="2 3" key="1">
    <citation type="submission" date="2015-04" db="EMBL/GenBank/DDBJ databases">
        <title>Complete genome sequence of Schizopora paradoxa KUC8140, a cosmopolitan wood degrader in East Asia.</title>
        <authorList>
            <consortium name="DOE Joint Genome Institute"/>
            <person name="Min B."/>
            <person name="Park H."/>
            <person name="Jang Y."/>
            <person name="Kim J.-J."/>
            <person name="Kim K.H."/>
            <person name="Pangilinan J."/>
            <person name="Lipzen A."/>
            <person name="Riley R."/>
            <person name="Grigoriev I.V."/>
            <person name="Spatafora J.W."/>
            <person name="Choi I.-G."/>
        </authorList>
    </citation>
    <scope>NUCLEOTIDE SEQUENCE [LARGE SCALE GENOMIC DNA]</scope>
    <source>
        <strain evidence="2 3">KUC8140</strain>
    </source>
</reference>
<organism evidence="2 3">
    <name type="scientific">Schizopora paradoxa</name>
    <dbReference type="NCBI Taxonomy" id="27342"/>
    <lineage>
        <taxon>Eukaryota</taxon>
        <taxon>Fungi</taxon>
        <taxon>Dikarya</taxon>
        <taxon>Basidiomycota</taxon>
        <taxon>Agaricomycotina</taxon>
        <taxon>Agaricomycetes</taxon>
        <taxon>Hymenochaetales</taxon>
        <taxon>Schizoporaceae</taxon>
        <taxon>Schizopora</taxon>
    </lineage>
</organism>
<evidence type="ECO:0000313" key="3">
    <source>
        <dbReference type="Proteomes" id="UP000053477"/>
    </source>
</evidence>
<evidence type="ECO:0000313" key="2">
    <source>
        <dbReference type="EMBL" id="KLO07869.1"/>
    </source>
</evidence>
<gene>
    <name evidence="2" type="ORF">SCHPADRAFT_894304</name>
</gene>
<dbReference type="InParanoid" id="A0A0H2R7L9"/>
<keyword evidence="3" id="KW-1185">Reference proteome</keyword>
<accession>A0A0H2R7L9</accession>
<sequence length="195" mass="21551">MFGKGASIAKRAVIAAANSQQQNLRDATQAPQTLSQPTQSRPTGSATSQPALTSAPSSNSQPNKATTHRIRALQSSSSTLLPIFQAVASFHFASTRPSPGLATSAALPVLPTMQSSYRTHQPRWRWAPRKAWRIYNRSFSKRKRVRVDVDEWMEEERGYRVRHEGHVEMSGAIASQATKVQDELAVVKFVARSPR</sequence>
<feature type="region of interest" description="Disordered" evidence="1">
    <location>
        <begin position="18"/>
        <end position="70"/>
    </location>
</feature>
<proteinExistence type="predicted"/>